<keyword evidence="4" id="KW-1185">Reference proteome</keyword>
<gene>
    <name evidence="3" type="ORF">DFA_11488</name>
</gene>
<dbReference type="OMA" id="NFTHIFG"/>
<dbReference type="Gene3D" id="2.60.40.420">
    <property type="entry name" value="Cupredoxins - blue copper proteins"/>
    <property type="match status" value="1"/>
</dbReference>
<dbReference type="Proteomes" id="UP000007797">
    <property type="component" value="Unassembled WGS sequence"/>
</dbReference>
<reference evidence="4" key="1">
    <citation type="journal article" date="2011" name="Genome Res.">
        <title>Phylogeny-wide analysis of social amoeba genomes highlights ancient origins for complex intercellular communication.</title>
        <authorList>
            <person name="Heidel A.J."/>
            <person name="Lawal H.M."/>
            <person name="Felder M."/>
            <person name="Schilde C."/>
            <person name="Helps N.R."/>
            <person name="Tunggal B."/>
            <person name="Rivero F."/>
            <person name="John U."/>
            <person name="Schleicher M."/>
            <person name="Eichinger L."/>
            <person name="Platzer M."/>
            <person name="Noegel A.A."/>
            <person name="Schaap P."/>
            <person name="Gloeckner G."/>
        </authorList>
    </citation>
    <scope>NUCLEOTIDE SEQUENCE [LARGE SCALE GENOMIC DNA]</scope>
    <source>
        <strain evidence="4">SH3</strain>
    </source>
</reference>
<feature type="compositionally biased region" description="Low complexity" evidence="1">
    <location>
        <begin position="107"/>
        <end position="153"/>
    </location>
</feature>
<accession>F4QD99</accession>
<sequence length="191" mass="19639">MKFLLSMIVLIFSLAVVLGQGASNQIQWNSGQPQINITIQAGDSVTWSTTDNSNHTVTHVASSGGLALFDATIKGTNENPGTYTFQFNTDGVYNVVDSNDSNLKSTITVGNSTSTTTGSTEPSTTGSAEPSTTGAAANTTTTTGTPNNQLSTTGSEAASKEHSTTGAAVTLANNQILSLMVVLFSLIAVLL</sequence>
<keyword evidence="2" id="KW-0732">Signal</keyword>
<dbReference type="InterPro" id="IPR008972">
    <property type="entry name" value="Cupredoxin"/>
</dbReference>
<feature type="signal peptide" evidence="2">
    <location>
        <begin position="1"/>
        <end position="19"/>
    </location>
</feature>
<feature type="region of interest" description="Disordered" evidence="1">
    <location>
        <begin position="107"/>
        <end position="161"/>
    </location>
</feature>
<dbReference type="AlphaFoldDB" id="F4QD99"/>
<evidence type="ECO:0000256" key="2">
    <source>
        <dbReference type="SAM" id="SignalP"/>
    </source>
</evidence>
<feature type="chain" id="PRO_5003320151" evidence="2">
    <location>
        <begin position="20"/>
        <end position="191"/>
    </location>
</feature>
<dbReference type="SUPFAM" id="SSF49503">
    <property type="entry name" value="Cupredoxins"/>
    <property type="match status" value="1"/>
</dbReference>
<organism evidence="3 4">
    <name type="scientific">Cavenderia fasciculata</name>
    <name type="common">Slime mold</name>
    <name type="synonym">Dictyostelium fasciculatum</name>
    <dbReference type="NCBI Taxonomy" id="261658"/>
    <lineage>
        <taxon>Eukaryota</taxon>
        <taxon>Amoebozoa</taxon>
        <taxon>Evosea</taxon>
        <taxon>Eumycetozoa</taxon>
        <taxon>Dictyostelia</taxon>
        <taxon>Acytosteliales</taxon>
        <taxon>Cavenderiaceae</taxon>
        <taxon>Cavenderia</taxon>
    </lineage>
</organism>
<evidence type="ECO:0000313" key="4">
    <source>
        <dbReference type="Proteomes" id="UP000007797"/>
    </source>
</evidence>
<dbReference type="RefSeq" id="XP_004350431.1">
    <property type="nucleotide sequence ID" value="XM_004350381.1"/>
</dbReference>
<dbReference type="GeneID" id="14865780"/>
<proteinExistence type="predicted"/>
<name>F4QD99_CACFS</name>
<dbReference type="EMBL" id="GL883029">
    <property type="protein sequence ID" value="EGG13727.1"/>
    <property type="molecule type" value="Genomic_DNA"/>
</dbReference>
<protein>
    <submittedName>
        <fullName evidence="3">Uncharacterized protein</fullName>
    </submittedName>
</protein>
<evidence type="ECO:0000256" key="1">
    <source>
        <dbReference type="SAM" id="MobiDB-lite"/>
    </source>
</evidence>
<dbReference type="KEGG" id="dfa:DFA_11488"/>
<evidence type="ECO:0000313" key="3">
    <source>
        <dbReference type="EMBL" id="EGG13727.1"/>
    </source>
</evidence>